<gene>
    <name evidence="10" type="primary">LOC109020297</name>
</gene>
<feature type="compositionally biased region" description="Basic and acidic residues" evidence="8">
    <location>
        <begin position="147"/>
        <end position="162"/>
    </location>
</feature>
<keyword evidence="5" id="KW-0805">Transcription regulation</keyword>
<protein>
    <submittedName>
        <fullName evidence="10">Transcriptional regulator TAC1-like</fullName>
    </submittedName>
</protein>
<keyword evidence="4" id="KW-0862">Zinc</keyword>
<evidence type="ECO:0000256" key="3">
    <source>
        <dbReference type="ARBA" id="ARBA00022771"/>
    </source>
</evidence>
<proteinExistence type="predicted"/>
<dbReference type="GO" id="GO:0005634">
    <property type="term" value="C:nucleus"/>
    <property type="evidence" value="ECO:0007669"/>
    <property type="project" value="UniProtKB-SubCell"/>
</dbReference>
<evidence type="ECO:0000313" key="10">
    <source>
        <dbReference type="RefSeq" id="XP_018858275.2"/>
    </source>
</evidence>
<evidence type="ECO:0000313" key="9">
    <source>
        <dbReference type="Proteomes" id="UP000235220"/>
    </source>
</evidence>
<dbReference type="PANTHER" id="PTHR45801">
    <property type="entry name" value="OS07G0101800 PROTEIN"/>
    <property type="match status" value="1"/>
</dbReference>
<evidence type="ECO:0000256" key="7">
    <source>
        <dbReference type="ARBA" id="ARBA00023242"/>
    </source>
</evidence>
<reference evidence="10" key="1">
    <citation type="submission" date="2025-08" db="UniProtKB">
        <authorList>
            <consortium name="RefSeq"/>
        </authorList>
    </citation>
    <scope>IDENTIFICATION</scope>
    <source>
        <tissue evidence="10">Leaves</tissue>
    </source>
</reference>
<dbReference type="GO" id="GO:0008270">
    <property type="term" value="F:zinc ion binding"/>
    <property type="evidence" value="ECO:0007669"/>
    <property type="project" value="UniProtKB-KW"/>
</dbReference>
<dbReference type="Gene3D" id="3.30.160.60">
    <property type="entry name" value="Classic Zinc Finger"/>
    <property type="match status" value="1"/>
</dbReference>
<dbReference type="KEGG" id="jre:109020297"/>
<evidence type="ECO:0000256" key="8">
    <source>
        <dbReference type="SAM" id="MobiDB-lite"/>
    </source>
</evidence>
<dbReference type="RefSeq" id="XP_018858275.2">
    <property type="nucleotide sequence ID" value="XM_019002730.2"/>
</dbReference>
<dbReference type="InterPro" id="IPR036236">
    <property type="entry name" value="Znf_C2H2_sf"/>
</dbReference>
<dbReference type="GeneID" id="109020297"/>
<feature type="region of interest" description="Disordered" evidence="8">
    <location>
        <begin position="146"/>
        <end position="204"/>
    </location>
</feature>
<keyword evidence="3" id="KW-0863">Zinc-finger</keyword>
<dbReference type="AlphaFoldDB" id="A0A2I4HQ43"/>
<dbReference type="SUPFAM" id="SSF57667">
    <property type="entry name" value="beta-beta-alpha zinc fingers"/>
    <property type="match status" value="1"/>
</dbReference>
<dbReference type="PROSITE" id="PS50157">
    <property type="entry name" value="ZINC_FINGER_C2H2_2"/>
    <property type="match status" value="1"/>
</dbReference>
<keyword evidence="6" id="KW-0804">Transcription</keyword>
<evidence type="ECO:0000256" key="1">
    <source>
        <dbReference type="ARBA" id="ARBA00004123"/>
    </source>
</evidence>
<keyword evidence="9" id="KW-1185">Reference proteome</keyword>
<dbReference type="PANTHER" id="PTHR45801:SF116">
    <property type="entry name" value="TRANSCRIPTIONAL REGULATOR TAC1-LIKE"/>
    <property type="match status" value="1"/>
</dbReference>
<feature type="region of interest" description="Disordered" evidence="8">
    <location>
        <begin position="65"/>
        <end position="84"/>
    </location>
</feature>
<dbReference type="OrthoDB" id="780709at2759"/>
<feature type="compositionally biased region" description="Polar residues" evidence="8">
    <location>
        <begin position="67"/>
        <end position="82"/>
    </location>
</feature>
<keyword evidence="7" id="KW-0539">Nucleus</keyword>
<evidence type="ECO:0000256" key="4">
    <source>
        <dbReference type="ARBA" id="ARBA00022833"/>
    </source>
</evidence>
<dbReference type="STRING" id="51240.A0A2I4HQ43"/>
<dbReference type="Proteomes" id="UP000235220">
    <property type="component" value="Chromosome 14"/>
</dbReference>
<keyword evidence="2" id="KW-0479">Metal-binding</keyword>
<organism evidence="9 10">
    <name type="scientific">Juglans regia</name>
    <name type="common">English walnut</name>
    <dbReference type="NCBI Taxonomy" id="51240"/>
    <lineage>
        <taxon>Eukaryota</taxon>
        <taxon>Viridiplantae</taxon>
        <taxon>Streptophyta</taxon>
        <taxon>Embryophyta</taxon>
        <taxon>Tracheophyta</taxon>
        <taxon>Spermatophyta</taxon>
        <taxon>Magnoliopsida</taxon>
        <taxon>eudicotyledons</taxon>
        <taxon>Gunneridae</taxon>
        <taxon>Pentapetalae</taxon>
        <taxon>rosids</taxon>
        <taxon>fabids</taxon>
        <taxon>Fagales</taxon>
        <taxon>Juglandaceae</taxon>
        <taxon>Juglans</taxon>
    </lineage>
</organism>
<evidence type="ECO:0000256" key="5">
    <source>
        <dbReference type="ARBA" id="ARBA00023015"/>
    </source>
</evidence>
<feature type="compositionally biased region" description="Polar residues" evidence="8">
    <location>
        <begin position="193"/>
        <end position="204"/>
    </location>
</feature>
<dbReference type="InterPro" id="IPR052426">
    <property type="entry name" value="Plant_dev_regulator"/>
</dbReference>
<dbReference type="PROSITE" id="PS00028">
    <property type="entry name" value="ZINC_FINGER_C2H2_1"/>
    <property type="match status" value="1"/>
</dbReference>
<name>A0A2I4HQ43_JUGRE</name>
<dbReference type="InterPro" id="IPR013087">
    <property type="entry name" value="Znf_C2H2_type"/>
</dbReference>
<feature type="compositionally biased region" description="Polar residues" evidence="8">
    <location>
        <begin position="1"/>
        <end position="19"/>
    </location>
</feature>
<sequence length="204" mass="22787">MESDHPTGSTPENLDQAATSDIHDQGASQARSYDCTFCKRGFSNAQALGGHMNIHRKEKAKLKRFANESQPSSNIPRVTPSYSPIPRYSSWPLEAKPGDGRSAIKWPWLNPSQQYYGDHFGTRYETHVGDDHVQQLPLFVETPISDEDQKSSSEFDHGKTDEGFSSPSTRRESSGSEIDLELRLGAPEPHQDPYSTPTGTKKFF</sequence>
<comment type="subcellular location">
    <subcellularLocation>
        <location evidence="1">Nucleus</location>
    </subcellularLocation>
</comment>
<evidence type="ECO:0000256" key="6">
    <source>
        <dbReference type="ARBA" id="ARBA00023163"/>
    </source>
</evidence>
<dbReference type="Gramene" id="Jr14_10440_p1">
    <property type="protein sequence ID" value="cds.Jr14_10440_p1"/>
    <property type="gene ID" value="Jr14_10440"/>
</dbReference>
<evidence type="ECO:0000256" key="2">
    <source>
        <dbReference type="ARBA" id="ARBA00022723"/>
    </source>
</evidence>
<accession>A0A2I4HQ43</accession>
<feature type="region of interest" description="Disordered" evidence="8">
    <location>
        <begin position="1"/>
        <end position="26"/>
    </location>
</feature>